<feature type="compositionally biased region" description="Polar residues" evidence="1">
    <location>
        <begin position="47"/>
        <end position="60"/>
    </location>
</feature>
<name>A0AAV7MYI7_PLEWA</name>
<reference evidence="2" key="1">
    <citation type="journal article" date="2022" name="bioRxiv">
        <title>Sequencing and chromosome-scale assembly of the giantPleurodeles waltlgenome.</title>
        <authorList>
            <person name="Brown T."/>
            <person name="Elewa A."/>
            <person name="Iarovenko S."/>
            <person name="Subramanian E."/>
            <person name="Araus A.J."/>
            <person name="Petzold A."/>
            <person name="Susuki M."/>
            <person name="Suzuki K.-i.T."/>
            <person name="Hayashi T."/>
            <person name="Toyoda A."/>
            <person name="Oliveira C."/>
            <person name="Osipova E."/>
            <person name="Leigh N.D."/>
            <person name="Simon A."/>
            <person name="Yun M.H."/>
        </authorList>
    </citation>
    <scope>NUCLEOTIDE SEQUENCE</scope>
    <source>
        <strain evidence="2">20211129_DDA</strain>
        <tissue evidence="2">Liver</tissue>
    </source>
</reference>
<sequence>NVPPPSLTDRPASLRGPLLQLQRHLQQLLLGGDRFTERRDPAETPGAGTTSLLKASSSNNKETRSAASAPVLTPGDSVLARRDPVETPGNGTSCPLRESAHHTEETRPAASAPSSTAGDRAYARRDPTETTGTSFPLRESARRLPLPHGGRNWHEPAQ</sequence>
<evidence type="ECO:0000313" key="3">
    <source>
        <dbReference type="Proteomes" id="UP001066276"/>
    </source>
</evidence>
<feature type="compositionally biased region" description="Basic and acidic residues" evidence="1">
    <location>
        <begin position="98"/>
        <end position="107"/>
    </location>
</feature>
<proteinExistence type="predicted"/>
<dbReference type="Proteomes" id="UP001066276">
    <property type="component" value="Chromosome 9"/>
</dbReference>
<accession>A0AAV7MYI7</accession>
<gene>
    <name evidence="2" type="ORF">NDU88_003436</name>
</gene>
<keyword evidence="3" id="KW-1185">Reference proteome</keyword>
<evidence type="ECO:0000256" key="1">
    <source>
        <dbReference type="SAM" id="MobiDB-lite"/>
    </source>
</evidence>
<organism evidence="2 3">
    <name type="scientific">Pleurodeles waltl</name>
    <name type="common">Iberian ribbed newt</name>
    <dbReference type="NCBI Taxonomy" id="8319"/>
    <lineage>
        <taxon>Eukaryota</taxon>
        <taxon>Metazoa</taxon>
        <taxon>Chordata</taxon>
        <taxon>Craniata</taxon>
        <taxon>Vertebrata</taxon>
        <taxon>Euteleostomi</taxon>
        <taxon>Amphibia</taxon>
        <taxon>Batrachia</taxon>
        <taxon>Caudata</taxon>
        <taxon>Salamandroidea</taxon>
        <taxon>Salamandridae</taxon>
        <taxon>Pleurodelinae</taxon>
        <taxon>Pleurodeles</taxon>
    </lineage>
</organism>
<protein>
    <submittedName>
        <fullName evidence="2">Uncharacterized protein</fullName>
    </submittedName>
</protein>
<dbReference type="AlphaFoldDB" id="A0AAV7MYI7"/>
<dbReference type="EMBL" id="JANPWB010000013">
    <property type="protein sequence ID" value="KAJ1106033.1"/>
    <property type="molecule type" value="Genomic_DNA"/>
</dbReference>
<feature type="non-terminal residue" evidence="2">
    <location>
        <position position="1"/>
    </location>
</feature>
<evidence type="ECO:0000313" key="2">
    <source>
        <dbReference type="EMBL" id="KAJ1106033.1"/>
    </source>
</evidence>
<comment type="caution">
    <text evidence="2">The sequence shown here is derived from an EMBL/GenBank/DDBJ whole genome shotgun (WGS) entry which is preliminary data.</text>
</comment>
<feature type="region of interest" description="Disordered" evidence="1">
    <location>
        <begin position="30"/>
        <end position="158"/>
    </location>
</feature>